<dbReference type="PANTHER" id="PTHR30388:SF4">
    <property type="entry name" value="MOLYBDENUM COFACTOR INSERTION CHAPERONE PAOD"/>
    <property type="match status" value="1"/>
</dbReference>
<evidence type="ECO:0000313" key="4">
    <source>
        <dbReference type="Proteomes" id="UP000295814"/>
    </source>
</evidence>
<gene>
    <name evidence="3" type="ORF">E1J38_007060</name>
</gene>
<reference evidence="3 4" key="1">
    <citation type="submission" date="2019-03" db="EMBL/GenBank/DDBJ databases">
        <authorList>
            <person name="Zhong Y.L."/>
        </authorList>
    </citation>
    <scope>NUCLEOTIDE SEQUENCE [LARGE SCALE GENOMIC DNA]</scope>
    <source>
        <strain evidence="3 4">W255</strain>
    </source>
</reference>
<feature type="domain" description="XdhC- CoxI" evidence="1">
    <location>
        <begin position="18"/>
        <end position="82"/>
    </location>
</feature>
<proteinExistence type="predicted"/>
<dbReference type="InterPro" id="IPR003777">
    <property type="entry name" value="XdhC_CoxI"/>
</dbReference>
<organism evidence="3 4">
    <name type="scientific">Seonamhaeicola sediminis</name>
    <dbReference type="NCBI Taxonomy" id="2528206"/>
    <lineage>
        <taxon>Bacteria</taxon>
        <taxon>Pseudomonadati</taxon>
        <taxon>Bacteroidota</taxon>
        <taxon>Flavobacteriia</taxon>
        <taxon>Flavobacteriales</taxon>
        <taxon>Flavobacteriaceae</taxon>
    </lineage>
</organism>
<dbReference type="InterPro" id="IPR052698">
    <property type="entry name" value="MoCofactor_Util/Proc"/>
</dbReference>
<dbReference type="Proteomes" id="UP000295814">
    <property type="component" value="Unassembled WGS sequence"/>
</dbReference>
<dbReference type="Gene3D" id="3.40.50.720">
    <property type="entry name" value="NAD(P)-binding Rossmann-like Domain"/>
    <property type="match status" value="1"/>
</dbReference>
<evidence type="ECO:0000259" key="1">
    <source>
        <dbReference type="Pfam" id="PF02625"/>
    </source>
</evidence>
<dbReference type="EMBL" id="SMZJ02000004">
    <property type="protein sequence ID" value="TWO32621.1"/>
    <property type="molecule type" value="Genomic_DNA"/>
</dbReference>
<comment type="caution">
    <text evidence="3">The sequence shown here is derived from an EMBL/GenBank/DDBJ whole genome shotgun (WGS) entry which is preliminary data.</text>
</comment>
<dbReference type="RefSeq" id="WP_133355344.1">
    <property type="nucleotide sequence ID" value="NZ_SMZJ02000004.1"/>
</dbReference>
<dbReference type="InterPro" id="IPR027051">
    <property type="entry name" value="XdhC_Rossmann_dom"/>
</dbReference>
<dbReference type="PANTHER" id="PTHR30388">
    <property type="entry name" value="ALDEHYDE OXIDOREDUCTASE MOLYBDENUM COFACTOR ASSEMBLY PROTEIN"/>
    <property type="match status" value="1"/>
</dbReference>
<dbReference type="Pfam" id="PF02625">
    <property type="entry name" value="XdhC_CoxI"/>
    <property type="match status" value="1"/>
</dbReference>
<evidence type="ECO:0000259" key="2">
    <source>
        <dbReference type="Pfam" id="PF13478"/>
    </source>
</evidence>
<keyword evidence="4" id="KW-1185">Reference proteome</keyword>
<dbReference type="OrthoDB" id="9773039at2"/>
<sequence>MTHELVQIIESAIQYQKEAVKCVLITVVDLDGSSYRKPGVRMLLTEGGSAVGAVSGGCVEKEIIKRAQSVFATGKPKVMVYDGRYRLGCEGYLYILIEPLVVSDVLKGAFFENIENRNTFKIESYFKKEDDCVGNFGSVITFKDNQSYTFSDSFHPDKLEQDIKTFNQTLPPCFKLLIIGGEHDAVKLCNMAAFLGWEVDVITSISDPKTLKDFPGAKSVIASTPEAFTTNKIDNGCAVVLMTHNYAQDLRYLLKLKDCKLSYIGILGSVKRRQQLQNELFEYIEDLDESLLESIHSPAGLNIGAITPEEIALSILSEILAVTRHREPFSLKAINGKLHC</sequence>
<evidence type="ECO:0000313" key="3">
    <source>
        <dbReference type="EMBL" id="TWO32621.1"/>
    </source>
</evidence>
<feature type="domain" description="XdhC Rossmann" evidence="2">
    <location>
        <begin position="176"/>
        <end position="319"/>
    </location>
</feature>
<dbReference type="AlphaFoldDB" id="A0A562YD99"/>
<accession>A0A562YD99</accession>
<dbReference type="Pfam" id="PF13478">
    <property type="entry name" value="XdhC_C"/>
    <property type="match status" value="1"/>
</dbReference>
<protein>
    <submittedName>
        <fullName evidence="3">XdhC family protein</fullName>
    </submittedName>
</protein>
<reference evidence="3 4" key="2">
    <citation type="submission" date="2019-07" db="EMBL/GenBank/DDBJ databases">
        <title>Seonamhaeicola sp. W255 draft genome.</title>
        <authorList>
            <person name="Zhang X.-Y."/>
            <person name="Zhang R."/>
            <person name="Zhong Y.-L."/>
            <person name="Du Z.-J."/>
        </authorList>
    </citation>
    <scope>NUCLEOTIDE SEQUENCE [LARGE SCALE GENOMIC DNA]</scope>
    <source>
        <strain evidence="3 4">W255</strain>
    </source>
</reference>
<name>A0A562YD99_9FLAO</name>